<dbReference type="Pfam" id="PF05063">
    <property type="entry name" value="MT-A70"/>
    <property type="match status" value="1"/>
</dbReference>
<dbReference type="EMBL" id="JAGMUU010000006">
    <property type="protein sequence ID" value="KAH7150117.1"/>
    <property type="molecule type" value="Genomic_DNA"/>
</dbReference>
<dbReference type="PROSITE" id="PS00092">
    <property type="entry name" value="N6_MTASE"/>
    <property type="match status" value="1"/>
</dbReference>
<proteinExistence type="inferred from homology"/>
<evidence type="ECO:0000256" key="2">
    <source>
        <dbReference type="SAM" id="MobiDB-lite"/>
    </source>
</evidence>
<dbReference type="GO" id="GO:0005634">
    <property type="term" value="C:nucleus"/>
    <property type="evidence" value="ECO:0007669"/>
    <property type="project" value="TreeGrafter"/>
</dbReference>
<dbReference type="Proteomes" id="UP000717696">
    <property type="component" value="Unassembled WGS sequence"/>
</dbReference>
<organism evidence="3 4">
    <name type="scientific">Dactylonectria estremocensis</name>
    <dbReference type="NCBI Taxonomy" id="1079267"/>
    <lineage>
        <taxon>Eukaryota</taxon>
        <taxon>Fungi</taxon>
        <taxon>Dikarya</taxon>
        <taxon>Ascomycota</taxon>
        <taxon>Pezizomycotina</taxon>
        <taxon>Sordariomycetes</taxon>
        <taxon>Hypocreomycetidae</taxon>
        <taxon>Hypocreales</taxon>
        <taxon>Nectriaceae</taxon>
        <taxon>Dactylonectria</taxon>
    </lineage>
</organism>
<dbReference type="OrthoDB" id="61116at2759"/>
<dbReference type="PROSITE" id="PS51143">
    <property type="entry name" value="MT_A70"/>
    <property type="match status" value="1"/>
</dbReference>
<dbReference type="GO" id="GO:0008168">
    <property type="term" value="F:methyltransferase activity"/>
    <property type="evidence" value="ECO:0007669"/>
    <property type="project" value="InterPro"/>
</dbReference>
<keyword evidence="4" id="KW-1185">Reference proteome</keyword>
<dbReference type="Gene3D" id="3.40.50.150">
    <property type="entry name" value="Vaccinia Virus protein VP39"/>
    <property type="match status" value="1"/>
</dbReference>
<protein>
    <submittedName>
        <fullName evidence="3">MT-A70-domain-containing protein</fullName>
    </submittedName>
</protein>
<evidence type="ECO:0000313" key="4">
    <source>
        <dbReference type="Proteomes" id="UP000717696"/>
    </source>
</evidence>
<dbReference type="GO" id="GO:0003676">
    <property type="term" value="F:nucleic acid binding"/>
    <property type="evidence" value="ECO:0007669"/>
    <property type="project" value="InterPro"/>
</dbReference>
<dbReference type="AlphaFoldDB" id="A0A9P9F0L2"/>
<reference evidence="3" key="1">
    <citation type="journal article" date="2021" name="Nat. Commun.">
        <title>Genetic determinants of endophytism in the Arabidopsis root mycobiome.</title>
        <authorList>
            <person name="Mesny F."/>
            <person name="Miyauchi S."/>
            <person name="Thiergart T."/>
            <person name="Pickel B."/>
            <person name="Atanasova L."/>
            <person name="Karlsson M."/>
            <person name="Huettel B."/>
            <person name="Barry K.W."/>
            <person name="Haridas S."/>
            <person name="Chen C."/>
            <person name="Bauer D."/>
            <person name="Andreopoulos W."/>
            <person name="Pangilinan J."/>
            <person name="LaButti K."/>
            <person name="Riley R."/>
            <person name="Lipzen A."/>
            <person name="Clum A."/>
            <person name="Drula E."/>
            <person name="Henrissat B."/>
            <person name="Kohler A."/>
            <person name="Grigoriev I.V."/>
            <person name="Martin F.M."/>
            <person name="Hacquard S."/>
        </authorList>
    </citation>
    <scope>NUCLEOTIDE SEQUENCE</scope>
    <source>
        <strain evidence="3">MPI-CAGE-AT-0021</strain>
    </source>
</reference>
<dbReference type="GO" id="GO:0032259">
    <property type="term" value="P:methylation"/>
    <property type="evidence" value="ECO:0007669"/>
    <property type="project" value="InterPro"/>
</dbReference>
<evidence type="ECO:0000313" key="3">
    <source>
        <dbReference type="EMBL" id="KAH7150117.1"/>
    </source>
</evidence>
<feature type="compositionally biased region" description="Low complexity" evidence="2">
    <location>
        <begin position="72"/>
        <end position="82"/>
    </location>
</feature>
<feature type="region of interest" description="Disordered" evidence="2">
    <location>
        <begin position="65"/>
        <end position="101"/>
    </location>
</feature>
<comment type="caution">
    <text evidence="3">The sequence shown here is derived from an EMBL/GenBank/DDBJ whole genome shotgun (WGS) entry which is preliminary data.</text>
</comment>
<dbReference type="PANTHER" id="PTHR12829">
    <property type="entry name" value="N6-ADENOSINE-METHYLTRANSFERASE"/>
    <property type="match status" value="1"/>
</dbReference>
<sequence>MAIGNDLVLVAACCEGEGSSQGDNIPSSSSIPTNSILFESRNKALVLIDIPRSLEESQVLAAETPRRRIVSAEPPATPYATPEPRHGAHYSHQAPSSSSPGAQLAELMTTAAVQGALQDLVSSHPGPFHLARFLGPPHPPSISGLPAHIPLKAEPLQGSIQQLRESFDASAPSFDLVVLDPPWPNRSARRRTDKYATVRNLHEMRHLLLQIPLAAHLSPDGLVAVWITNKHSIHDFLVSPMGLFAAWGLEVVTEWTWVKVTTTGEPLFDIESAWRKPWEKLIIAKRRGRKRPDALKPKVIVAVPDVHSRKPNLRGLFRDMLGESFLGLEVFARNLTAGWWGWGDQVLHFQQAEHWSSSDDV</sequence>
<dbReference type="InterPro" id="IPR002052">
    <property type="entry name" value="DNA_methylase_N6_adenine_CS"/>
</dbReference>
<dbReference type="InterPro" id="IPR007757">
    <property type="entry name" value="MT-A70-like"/>
</dbReference>
<name>A0A9P9F0L2_9HYPO</name>
<accession>A0A9P9F0L2</accession>
<gene>
    <name evidence="3" type="ORF">B0J13DRAFT_283983</name>
</gene>
<evidence type="ECO:0000256" key="1">
    <source>
        <dbReference type="PROSITE-ProRule" id="PRU00489"/>
    </source>
</evidence>
<dbReference type="InterPro" id="IPR029063">
    <property type="entry name" value="SAM-dependent_MTases_sf"/>
</dbReference>
<comment type="similarity">
    <text evidence="1">Belongs to the MT-A70-like family.</text>
</comment>
<dbReference type="SUPFAM" id="SSF53335">
    <property type="entry name" value="S-adenosyl-L-methionine-dependent methyltransferases"/>
    <property type="match status" value="1"/>
</dbReference>
<dbReference type="PANTHER" id="PTHR12829:SF4">
    <property type="entry name" value="N(6)-ADENINE-SPECIFIC METHYLTRANSFERASE METTL4"/>
    <property type="match status" value="1"/>
</dbReference>